<keyword evidence="5 7" id="KW-0472">Membrane</keyword>
<feature type="transmembrane region" description="Helical" evidence="7">
    <location>
        <begin position="173"/>
        <end position="192"/>
    </location>
</feature>
<dbReference type="GO" id="GO:0005789">
    <property type="term" value="C:endoplasmic reticulum membrane"/>
    <property type="evidence" value="ECO:0007669"/>
    <property type="project" value="TreeGrafter"/>
</dbReference>
<accession>A0AAD8YG32</accession>
<feature type="transmembrane region" description="Helical" evidence="7">
    <location>
        <begin position="50"/>
        <end position="67"/>
    </location>
</feature>
<evidence type="ECO:0000313" key="9">
    <source>
        <dbReference type="Proteomes" id="UP001224775"/>
    </source>
</evidence>
<feature type="transmembrane region" description="Helical" evidence="7">
    <location>
        <begin position="118"/>
        <end position="142"/>
    </location>
</feature>
<sequence length="465" mass="50833">MAPRRLVDECPTTPSKADKRILNSPASKNAINMGSLLGNKIEALPRTIQFITLALSVFFFFGIHNVLQEAMINTEGFTFGVMLGWMEVLGVTLCSGLERSSLPFIGNGEAKKQMVAPICAYPLLTLCLSMSSSLASWSLNYINFPTKVVFRSCKLLPTMLLAVVMGNSKRFTVIEIGSAMAVCAGLITFAAGDWSLSKPQFHPFGLTLVTLSVFADAVLPNAQEKIFRTYDASKSEVMFFTNVFTLMIQTGSTLLSGDLMGFVHFVMGKPKVEETNYFSIMMATTTDKQHRNLFEEESLETSHGTGLRRTFLLHVIAYVLISHVAVSAHTQVVRKFGGVAAVFVGTARKGMTLILSFVLFPKESNWKYAAGAALVLGGLTVASLEKQRNRKKDSTVVADGSKLPFPEGSKRSDPLELPNLPLDEINDGIQDDAKGSDVEHQPLLDVEMGSHRSSTSSNNAPQRRR</sequence>
<reference evidence="8" key="1">
    <citation type="submission" date="2023-06" db="EMBL/GenBank/DDBJ databases">
        <title>Survivors Of The Sea: Transcriptome response of Skeletonema marinoi to long-term dormancy.</title>
        <authorList>
            <person name="Pinder M.I.M."/>
            <person name="Kourtchenko O."/>
            <person name="Robertson E.K."/>
            <person name="Larsson T."/>
            <person name="Maumus F."/>
            <person name="Osuna-Cruz C.M."/>
            <person name="Vancaester E."/>
            <person name="Stenow R."/>
            <person name="Vandepoele K."/>
            <person name="Ploug H."/>
            <person name="Bruchert V."/>
            <person name="Godhe A."/>
            <person name="Topel M."/>
        </authorList>
    </citation>
    <scope>NUCLEOTIDE SEQUENCE</scope>
    <source>
        <strain evidence="8">R05AC</strain>
    </source>
</reference>
<feature type="transmembrane region" description="Helical" evidence="7">
    <location>
        <begin position="366"/>
        <end position="384"/>
    </location>
</feature>
<organism evidence="8 9">
    <name type="scientific">Skeletonema marinoi</name>
    <dbReference type="NCBI Taxonomy" id="267567"/>
    <lineage>
        <taxon>Eukaryota</taxon>
        <taxon>Sar</taxon>
        <taxon>Stramenopiles</taxon>
        <taxon>Ochrophyta</taxon>
        <taxon>Bacillariophyta</taxon>
        <taxon>Coscinodiscophyceae</taxon>
        <taxon>Thalassiosirophycidae</taxon>
        <taxon>Thalassiosirales</taxon>
        <taxon>Skeletonemataceae</taxon>
        <taxon>Skeletonema</taxon>
        <taxon>Skeletonema marinoi-dohrnii complex</taxon>
    </lineage>
</organism>
<keyword evidence="9" id="KW-1185">Reference proteome</keyword>
<dbReference type="PANTHER" id="PTHR10778:SF8">
    <property type="entry name" value="ADENOSINE 3'-PHOSPHO 5'-PHOSPHOSULFATE TRANSPORTER 2"/>
    <property type="match status" value="1"/>
</dbReference>
<protein>
    <submittedName>
        <fullName evidence="8">Adenosine 3'-phospho 5'-phosphosulfate transporter</fullName>
    </submittedName>
</protein>
<feature type="transmembrane region" description="Helical" evidence="7">
    <location>
        <begin position="311"/>
        <end position="329"/>
    </location>
</feature>
<evidence type="ECO:0000256" key="2">
    <source>
        <dbReference type="ARBA" id="ARBA00022448"/>
    </source>
</evidence>
<feature type="transmembrane region" description="Helical" evidence="7">
    <location>
        <begin position="204"/>
        <end position="222"/>
    </location>
</feature>
<feature type="compositionally biased region" description="Polar residues" evidence="6">
    <location>
        <begin position="451"/>
        <end position="465"/>
    </location>
</feature>
<dbReference type="Proteomes" id="UP001224775">
    <property type="component" value="Unassembled WGS sequence"/>
</dbReference>
<feature type="transmembrane region" description="Helical" evidence="7">
    <location>
        <begin position="243"/>
        <end position="267"/>
    </location>
</feature>
<name>A0AAD8YG32_9STRA</name>
<keyword evidence="4 7" id="KW-1133">Transmembrane helix</keyword>
<evidence type="ECO:0000256" key="7">
    <source>
        <dbReference type="SAM" id="Phobius"/>
    </source>
</evidence>
<evidence type="ECO:0000256" key="3">
    <source>
        <dbReference type="ARBA" id="ARBA00022692"/>
    </source>
</evidence>
<evidence type="ECO:0000256" key="1">
    <source>
        <dbReference type="ARBA" id="ARBA00004141"/>
    </source>
</evidence>
<dbReference type="AlphaFoldDB" id="A0AAD8YG32"/>
<feature type="transmembrane region" description="Helical" evidence="7">
    <location>
        <begin position="336"/>
        <end position="360"/>
    </location>
</feature>
<comment type="caution">
    <text evidence="8">The sequence shown here is derived from an EMBL/GenBank/DDBJ whole genome shotgun (WGS) entry which is preliminary data.</text>
</comment>
<dbReference type="InterPro" id="IPR013657">
    <property type="entry name" value="SCL35B1-4/HUT1"/>
</dbReference>
<gene>
    <name evidence="8" type="ORF">QTG54_004569</name>
</gene>
<evidence type="ECO:0000256" key="4">
    <source>
        <dbReference type="ARBA" id="ARBA00022989"/>
    </source>
</evidence>
<evidence type="ECO:0000256" key="6">
    <source>
        <dbReference type="SAM" id="MobiDB-lite"/>
    </source>
</evidence>
<feature type="region of interest" description="Disordered" evidence="6">
    <location>
        <begin position="390"/>
        <end position="465"/>
    </location>
</feature>
<dbReference type="PANTHER" id="PTHR10778">
    <property type="entry name" value="SOLUTE CARRIER FAMILY 35 MEMBER B"/>
    <property type="match status" value="1"/>
</dbReference>
<dbReference type="GO" id="GO:0046964">
    <property type="term" value="F:3'-phosphoadenosine 5'-phosphosulfate transmembrane transporter activity"/>
    <property type="evidence" value="ECO:0007669"/>
    <property type="project" value="TreeGrafter"/>
</dbReference>
<comment type="subcellular location">
    <subcellularLocation>
        <location evidence="1">Membrane</location>
        <topology evidence="1">Multi-pass membrane protein</topology>
    </subcellularLocation>
</comment>
<dbReference type="EMBL" id="JATAAI010000006">
    <property type="protein sequence ID" value="KAK1745278.1"/>
    <property type="molecule type" value="Genomic_DNA"/>
</dbReference>
<dbReference type="GO" id="GO:0000139">
    <property type="term" value="C:Golgi membrane"/>
    <property type="evidence" value="ECO:0007669"/>
    <property type="project" value="TreeGrafter"/>
</dbReference>
<evidence type="ECO:0000313" key="8">
    <source>
        <dbReference type="EMBL" id="KAK1745278.1"/>
    </source>
</evidence>
<keyword evidence="3 7" id="KW-0812">Transmembrane</keyword>
<proteinExistence type="predicted"/>
<feature type="compositionally biased region" description="Basic and acidic residues" evidence="6">
    <location>
        <begin position="431"/>
        <end position="442"/>
    </location>
</feature>
<evidence type="ECO:0000256" key="5">
    <source>
        <dbReference type="ARBA" id="ARBA00023136"/>
    </source>
</evidence>
<keyword evidence="2" id="KW-0813">Transport</keyword>
<dbReference type="Pfam" id="PF08449">
    <property type="entry name" value="UAA"/>
    <property type="match status" value="1"/>
</dbReference>